<dbReference type="GO" id="GO:0005829">
    <property type="term" value="C:cytosol"/>
    <property type="evidence" value="ECO:0007669"/>
    <property type="project" value="TreeGrafter"/>
</dbReference>
<keyword evidence="6" id="KW-0862">Zinc</keyword>
<dbReference type="RefSeq" id="WP_146293594.1">
    <property type="nucleotide sequence ID" value="NZ_SELH01000026.1"/>
</dbReference>
<dbReference type="Proteomes" id="UP000319499">
    <property type="component" value="Unassembled WGS sequence"/>
</dbReference>
<dbReference type="Pfam" id="PF07687">
    <property type="entry name" value="M20_dimer"/>
    <property type="match status" value="1"/>
</dbReference>
<dbReference type="PRINTS" id="PR00934">
    <property type="entry name" value="XHISDIPTASE"/>
</dbReference>
<evidence type="ECO:0000256" key="16">
    <source>
        <dbReference type="ARBA" id="ARBA00077688"/>
    </source>
</evidence>
<accession>A0A563D8A8</accession>
<evidence type="ECO:0000256" key="15">
    <source>
        <dbReference type="ARBA" id="ARBA00076004"/>
    </source>
</evidence>
<evidence type="ECO:0000313" key="20">
    <source>
        <dbReference type="Proteomes" id="UP000319499"/>
    </source>
</evidence>
<organism evidence="19 20">
    <name type="scientific">Apibacter muscae</name>
    <dbReference type="NCBI Taxonomy" id="2509004"/>
    <lineage>
        <taxon>Bacteria</taxon>
        <taxon>Pseudomonadati</taxon>
        <taxon>Bacteroidota</taxon>
        <taxon>Flavobacteriia</taxon>
        <taxon>Flavobacteriales</taxon>
        <taxon>Weeksellaceae</taxon>
        <taxon>Apibacter</taxon>
    </lineage>
</organism>
<dbReference type="AlphaFoldDB" id="A0A563D8A8"/>
<dbReference type="GO" id="GO:0046872">
    <property type="term" value="F:metal ion binding"/>
    <property type="evidence" value="ECO:0007669"/>
    <property type="project" value="UniProtKB-KW"/>
</dbReference>
<evidence type="ECO:0000256" key="13">
    <source>
        <dbReference type="ARBA" id="ARBA00071271"/>
    </source>
</evidence>
<comment type="cofactor">
    <cofactor evidence="1">
        <name>Co(2+)</name>
        <dbReference type="ChEBI" id="CHEBI:48828"/>
    </cofactor>
</comment>
<evidence type="ECO:0000256" key="12">
    <source>
        <dbReference type="ARBA" id="ARBA00061423"/>
    </source>
</evidence>
<dbReference type="Gene3D" id="3.40.630.10">
    <property type="entry name" value="Zn peptidases"/>
    <property type="match status" value="2"/>
</dbReference>
<evidence type="ECO:0000259" key="18">
    <source>
        <dbReference type="Pfam" id="PF07687"/>
    </source>
</evidence>
<evidence type="ECO:0000256" key="14">
    <source>
        <dbReference type="ARBA" id="ARBA00075285"/>
    </source>
</evidence>
<proteinExistence type="inferred from homology"/>
<evidence type="ECO:0000256" key="11">
    <source>
        <dbReference type="ARBA" id="ARBA00044252"/>
    </source>
</evidence>
<dbReference type="NCBIfam" id="TIGR01893">
    <property type="entry name" value="aa-his-dipept"/>
    <property type="match status" value="1"/>
</dbReference>
<evidence type="ECO:0000256" key="2">
    <source>
        <dbReference type="ARBA" id="ARBA00001947"/>
    </source>
</evidence>
<comment type="caution">
    <text evidence="19">The sequence shown here is derived from an EMBL/GenBank/DDBJ whole genome shotgun (WGS) entry which is preliminary data.</text>
</comment>
<evidence type="ECO:0000256" key="6">
    <source>
        <dbReference type="ARBA" id="ARBA00022833"/>
    </source>
</evidence>
<evidence type="ECO:0000256" key="1">
    <source>
        <dbReference type="ARBA" id="ARBA00001941"/>
    </source>
</evidence>
<dbReference type="GO" id="GO:0070573">
    <property type="term" value="F:metallodipeptidase activity"/>
    <property type="evidence" value="ECO:0007669"/>
    <property type="project" value="TreeGrafter"/>
</dbReference>
<dbReference type="SUPFAM" id="SSF53187">
    <property type="entry name" value="Zn-dependent exopeptidases"/>
    <property type="match status" value="1"/>
</dbReference>
<evidence type="ECO:0000256" key="10">
    <source>
        <dbReference type="ARBA" id="ARBA00038976"/>
    </source>
</evidence>
<dbReference type="Pfam" id="PF01546">
    <property type="entry name" value="Peptidase_M20"/>
    <property type="match status" value="1"/>
</dbReference>
<evidence type="ECO:0000256" key="9">
    <source>
        <dbReference type="ARBA" id="ARBA00036421"/>
    </source>
</evidence>
<evidence type="ECO:0000256" key="3">
    <source>
        <dbReference type="ARBA" id="ARBA00022670"/>
    </source>
</evidence>
<dbReference type="PIRSF" id="PIRSF016599">
    <property type="entry name" value="Xaa-His_dipept"/>
    <property type="match status" value="1"/>
</dbReference>
<dbReference type="FunFam" id="3.40.630.10:FF:000015">
    <property type="entry name" value="Aminoacyl-histidine dipeptidase PepD"/>
    <property type="match status" value="1"/>
</dbReference>
<dbReference type="CDD" id="cd03890">
    <property type="entry name" value="M20_pepD"/>
    <property type="match status" value="1"/>
</dbReference>
<comment type="catalytic activity">
    <reaction evidence="9">
        <text>Hydrolysis of dipeptides, preferentially hydrophobic dipeptides including prolyl amino acids.</text>
        <dbReference type="EC" id="3.4.13.18"/>
    </reaction>
</comment>
<keyword evidence="20" id="KW-1185">Reference proteome</keyword>
<reference evidence="19 20" key="1">
    <citation type="submission" date="2019-02" db="EMBL/GenBank/DDBJ databases">
        <title>Apibacter muscae sp. nov.: a novel member of the house fly microbiota.</title>
        <authorList>
            <person name="Park R."/>
        </authorList>
    </citation>
    <scope>NUCLEOTIDE SEQUENCE [LARGE SCALE GENOMIC DNA]</scope>
    <source>
        <strain evidence="19 20">AL1</strain>
    </source>
</reference>
<feature type="domain" description="Peptidase M20 dimerisation" evidence="18">
    <location>
        <begin position="210"/>
        <end position="294"/>
    </location>
</feature>
<keyword evidence="8" id="KW-0170">Cobalt</keyword>
<evidence type="ECO:0000256" key="8">
    <source>
        <dbReference type="ARBA" id="ARBA00023285"/>
    </source>
</evidence>
<gene>
    <name evidence="19" type="ORF">ETU09_11145</name>
</gene>
<dbReference type="FunFam" id="3.40.630.10:FF:000018">
    <property type="entry name" value="Aminoacyl-histidine dipeptidase PepD"/>
    <property type="match status" value="1"/>
</dbReference>
<evidence type="ECO:0000256" key="7">
    <source>
        <dbReference type="ARBA" id="ARBA00023049"/>
    </source>
</evidence>
<protein>
    <recommendedName>
        <fullName evidence="13">Cytosol non-specific dipeptidase</fullName>
        <ecNumber evidence="10">3.4.13.18</ecNumber>
    </recommendedName>
    <alternativeName>
        <fullName evidence="16">Aminoacyl-histidine dipeptidase</fullName>
    </alternativeName>
    <alternativeName>
        <fullName evidence="15">Beta-alanyl-histidine dipeptidase</fullName>
    </alternativeName>
    <alternativeName>
        <fullName evidence="14">Carnosinase</fullName>
    </alternativeName>
    <alternativeName>
        <fullName evidence="11">Peptidase D</fullName>
    </alternativeName>
    <alternativeName>
        <fullName evidence="17">Xaa-His dipeptidase</fullName>
    </alternativeName>
</protein>
<evidence type="ECO:0000256" key="17">
    <source>
        <dbReference type="ARBA" id="ARBA00078074"/>
    </source>
</evidence>
<keyword evidence="5" id="KW-0378">Hydrolase</keyword>
<name>A0A563D8A8_9FLAO</name>
<comment type="similarity">
    <text evidence="12">Belongs to the peptidase M20C family.</text>
</comment>
<keyword evidence="3" id="KW-0645">Protease</keyword>
<sequence length="488" mass="54332">MSSNQLIREQEPKKLWNFFADINAIPHPSKKEKKIRIFIQEFAKSLNLEVKEDSVGNILIKKEASEGYENRKKVVLQAHLDMVCQKNTDTDFNFDTQGIQMKIEGEWVQAKDTTLGADNGIGVATILAILASKDIKHPAIEALFTLDEETGMTGAFGLDKNFLSGDILLNLDTEEDNEIDIGCAGGVDVTAEISYKVENITSEMIGFKIELTGLHGGHSGIEIHKGLGNANKLLNRFLYEFLDFKIQLISFIGGGLRNAIPREAISYFIIPKNYKAELEICFKSLKKEIIEEFKSLEENVLITLSPIEIENEKSLGFTQSKQIIEAIQTAHDGVYKMSPDIENLVEASNNLARVEIGKGKASIYCLTRSSVESSKKWVSTSLKAAFELAGMKVSFSGSYPGWKPNPNSEILKIALDIYEKQNNEKPFVVACHAGLECGIIGEKFPDMDMISFGPTIKGAHSPKERVSIPSVQKFWKYTLDLLENIPLK</sequence>
<dbReference type="GO" id="GO:0006508">
    <property type="term" value="P:proteolysis"/>
    <property type="evidence" value="ECO:0007669"/>
    <property type="project" value="UniProtKB-KW"/>
</dbReference>
<dbReference type="PANTHER" id="PTHR43501">
    <property type="entry name" value="CYTOSOL NON-SPECIFIC DIPEPTIDASE"/>
    <property type="match status" value="1"/>
</dbReference>
<comment type="cofactor">
    <cofactor evidence="2">
        <name>Zn(2+)</name>
        <dbReference type="ChEBI" id="CHEBI:29105"/>
    </cofactor>
</comment>
<keyword evidence="4" id="KW-0479">Metal-binding</keyword>
<dbReference type="PANTHER" id="PTHR43501:SF1">
    <property type="entry name" value="CYTOSOL NON-SPECIFIC DIPEPTIDASE"/>
    <property type="match status" value="1"/>
</dbReference>
<keyword evidence="7" id="KW-0482">Metalloprotease</keyword>
<dbReference type="EC" id="3.4.13.18" evidence="10"/>
<evidence type="ECO:0000256" key="5">
    <source>
        <dbReference type="ARBA" id="ARBA00022801"/>
    </source>
</evidence>
<dbReference type="OrthoDB" id="9773892at2"/>
<dbReference type="InterPro" id="IPR011650">
    <property type="entry name" value="Peptidase_M20_dimer"/>
</dbReference>
<dbReference type="InterPro" id="IPR002933">
    <property type="entry name" value="Peptidase_M20"/>
</dbReference>
<dbReference type="EMBL" id="SELH01000026">
    <property type="protein sequence ID" value="TWP26243.1"/>
    <property type="molecule type" value="Genomic_DNA"/>
</dbReference>
<evidence type="ECO:0000313" key="19">
    <source>
        <dbReference type="EMBL" id="TWP26243.1"/>
    </source>
</evidence>
<evidence type="ECO:0000256" key="4">
    <source>
        <dbReference type="ARBA" id="ARBA00022723"/>
    </source>
</evidence>
<dbReference type="InterPro" id="IPR001160">
    <property type="entry name" value="Peptidase_M20C"/>
</dbReference>